<proteinExistence type="predicted"/>
<protein>
    <recommendedName>
        <fullName evidence="1">PPM-type phosphatase domain-containing protein</fullName>
    </recommendedName>
</protein>
<dbReference type="AlphaFoldDB" id="A0A2I8VJ18"/>
<gene>
    <name evidence="2" type="ORF">C2R22_09885</name>
</gene>
<evidence type="ECO:0000313" key="2">
    <source>
        <dbReference type="EMBL" id="AUV81922.1"/>
    </source>
</evidence>
<dbReference type="SMART" id="SM00331">
    <property type="entry name" value="PP2C_SIG"/>
    <property type="match status" value="1"/>
</dbReference>
<dbReference type="SMART" id="SM00332">
    <property type="entry name" value="PP2Cc"/>
    <property type="match status" value="1"/>
</dbReference>
<dbReference type="PROSITE" id="PS51746">
    <property type="entry name" value="PPM_2"/>
    <property type="match status" value="1"/>
</dbReference>
<organism evidence="2 3">
    <name type="scientific">Salinigranum rubrum</name>
    <dbReference type="NCBI Taxonomy" id="755307"/>
    <lineage>
        <taxon>Archaea</taxon>
        <taxon>Methanobacteriati</taxon>
        <taxon>Methanobacteriota</taxon>
        <taxon>Stenosarchaea group</taxon>
        <taxon>Halobacteria</taxon>
        <taxon>Halobacteriales</taxon>
        <taxon>Haloferacaceae</taxon>
        <taxon>Salinigranum</taxon>
    </lineage>
</organism>
<reference evidence="2 3" key="1">
    <citation type="submission" date="2018-01" db="EMBL/GenBank/DDBJ databases">
        <title>Complete genome sequence of Salinigranum rubrum GX10T, an extremely halophilic archaeon isolated from a marine solar saltern.</title>
        <authorList>
            <person name="Han S."/>
        </authorList>
    </citation>
    <scope>NUCLEOTIDE SEQUENCE [LARGE SCALE GENOMIC DNA]</scope>
    <source>
        <strain evidence="2 3">GX10</strain>
    </source>
</reference>
<dbReference type="PANTHER" id="PTHR47992">
    <property type="entry name" value="PROTEIN PHOSPHATASE"/>
    <property type="match status" value="1"/>
</dbReference>
<dbReference type="Proteomes" id="UP000236584">
    <property type="component" value="Chromosome"/>
</dbReference>
<dbReference type="Pfam" id="PF13672">
    <property type="entry name" value="PP2C_2"/>
    <property type="match status" value="1"/>
</dbReference>
<dbReference type="EMBL" id="CP026309">
    <property type="protein sequence ID" value="AUV81922.1"/>
    <property type="molecule type" value="Genomic_DNA"/>
</dbReference>
<sequence length="241" mass="25107">MTRVETAVESDAGLVRTNNEDSTLRVALDGDEGRQWLLAVADGVGGVDGGEVASTAVVSELAAYAKHLRDAGERDAETLLREGLAAAREEFTAYAAAEGFGGAGTTLVAAVVDVDSDSLPTVTVLNVGDSRAYVCGSSGLRQVTTDHTVGRERDAGGRYGHVLSRWVGVEARVDPDVFVEPLDETLLLCSDGLTNELSDEEIREVLEGGGSVADRAAALVERALAHGGRDNVSVVLAAVRD</sequence>
<evidence type="ECO:0000259" key="1">
    <source>
        <dbReference type="PROSITE" id="PS51746"/>
    </source>
</evidence>
<evidence type="ECO:0000313" key="3">
    <source>
        <dbReference type="Proteomes" id="UP000236584"/>
    </source>
</evidence>
<dbReference type="CDD" id="cd00143">
    <property type="entry name" value="PP2Cc"/>
    <property type="match status" value="1"/>
</dbReference>
<dbReference type="GO" id="GO:0004722">
    <property type="term" value="F:protein serine/threonine phosphatase activity"/>
    <property type="evidence" value="ECO:0007669"/>
    <property type="project" value="InterPro"/>
</dbReference>
<feature type="domain" description="PPM-type phosphatase" evidence="1">
    <location>
        <begin position="5"/>
        <end position="239"/>
    </location>
</feature>
<accession>A0A2I8VJ18</accession>
<dbReference type="Gene3D" id="3.60.40.10">
    <property type="entry name" value="PPM-type phosphatase domain"/>
    <property type="match status" value="1"/>
</dbReference>
<dbReference type="KEGG" id="srub:C2R22_09885"/>
<name>A0A2I8VJ18_9EURY</name>
<keyword evidence="3" id="KW-1185">Reference proteome</keyword>
<dbReference type="GeneID" id="35592402"/>
<dbReference type="InterPro" id="IPR015655">
    <property type="entry name" value="PP2C"/>
</dbReference>
<dbReference type="SUPFAM" id="SSF81606">
    <property type="entry name" value="PP2C-like"/>
    <property type="match status" value="1"/>
</dbReference>
<dbReference type="InterPro" id="IPR036457">
    <property type="entry name" value="PPM-type-like_dom_sf"/>
</dbReference>
<dbReference type="InterPro" id="IPR001932">
    <property type="entry name" value="PPM-type_phosphatase-like_dom"/>
</dbReference>
<dbReference type="RefSeq" id="WP_103425611.1">
    <property type="nucleotide sequence ID" value="NZ_CP026309.1"/>
</dbReference>
<dbReference type="OrthoDB" id="198002at2157"/>